<dbReference type="PROSITE" id="PS50939">
    <property type="entry name" value="CYTOCHROME_B561"/>
    <property type="match status" value="1"/>
</dbReference>
<feature type="region of interest" description="Disordered" evidence="7">
    <location>
        <begin position="36"/>
        <end position="75"/>
    </location>
</feature>
<evidence type="ECO:0000256" key="1">
    <source>
        <dbReference type="ARBA" id="ARBA00004370"/>
    </source>
</evidence>
<feature type="compositionally biased region" description="Polar residues" evidence="7">
    <location>
        <begin position="39"/>
        <end position="49"/>
    </location>
</feature>
<feature type="transmembrane region" description="Helical" evidence="8">
    <location>
        <begin position="184"/>
        <end position="206"/>
    </location>
</feature>
<evidence type="ECO:0000313" key="12">
    <source>
        <dbReference type="Proteomes" id="UP000008311"/>
    </source>
</evidence>
<feature type="chain" id="PRO_5011999908" description="Cytochrome b561 domain-containing protein" evidence="9">
    <location>
        <begin position="16"/>
        <end position="260"/>
    </location>
</feature>
<feature type="signal peptide" evidence="9">
    <location>
        <begin position="1"/>
        <end position="15"/>
    </location>
</feature>
<evidence type="ECO:0000256" key="7">
    <source>
        <dbReference type="SAM" id="MobiDB-lite"/>
    </source>
</evidence>
<evidence type="ECO:0000256" key="4">
    <source>
        <dbReference type="ARBA" id="ARBA00022982"/>
    </source>
</evidence>
<dbReference type="SMART" id="SM00665">
    <property type="entry name" value="B561"/>
    <property type="match status" value="1"/>
</dbReference>
<dbReference type="PANTHER" id="PTHR23130">
    <property type="entry name" value="CYTOCHROME B561 AND DOMON DOMAIN-CONTAINING PROTEIN"/>
    <property type="match status" value="1"/>
</dbReference>
<dbReference type="CDD" id="cd08760">
    <property type="entry name" value="Cyt_b561_FRRS1_like"/>
    <property type="match status" value="1"/>
</dbReference>
<dbReference type="Proteomes" id="UP000008311">
    <property type="component" value="Unassembled WGS sequence"/>
</dbReference>
<evidence type="ECO:0000313" key="11">
    <source>
        <dbReference type="EMBL" id="EEF43825.1"/>
    </source>
</evidence>
<evidence type="ECO:0000256" key="8">
    <source>
        <dbReference type="SAM" id="Phobius"/>
    </source>
</evidence>
<feature type="transmembrane region" description="Helical" evidence="8">
    <location>
        <begin position="218"/>
        <end position="240"/>
    </location>
</feature>
<gene>
    <name evidence="11" type="ORF">RCOM_0903660</name>
</gene>
<evidence type="ECO:0000256" key="3">
    <source>
        <dbReference type="ARBA" id="ARBA00022692"/>
    </source>
</evidence>
<evidence type="ECO:0000256" key="2">
    <source>
        <dbReference type="ARBA" id="ARBA00022448"/>
    </source>
</evidence>
<accession>B9RXG9</accession>
<feature type="transmembrane region" description="Helical" evidence="8">
    <location>
        <begin position="117"/>
        <end position="140"/>
    </location>
</feature>
<dbReference type="InterPro" id="IPR006593">
    <property type="entry name" value="Cyt_b561/ferric_Rdtase_TM"/>
</dbReference>
<dbReference type="GO" id="GO:0016020">
    <property type="term" value="C:membrane"/>
    <property type="evidence" value="ECO:0007669"/>
    <property type="project" value="UniProtKB-SubCell"/>
</dbReference>
<dbReference type="Gene3D" id="1.20.120.1770">
    <property type="match status" value="1"/>
</dbReference>
<dbReference type="EMBL" id="EQ973828">
    <property type="protein sequence ID" value="EEF43825.1"/>
    <property type="molecule type" value="Genomic_DNA"/>
</dbReference>
<keyword evidence="4" id="KW-0249">Electron transport</keyword>
<evidence type="ECO:0000256" key="9">
    <source>
        <dbReference type="SAM" id="SignalP"/>
    </source>
</evidence>
<name>B9RXG9_RICCO</name>
<keyword evidence="6 8" id="KW-0472">Membrane</keyword>
<dbReference type="Pfam" id="PF03188">
    <property type="entry name" value="Cytochrom_B561"/>
    <property type="match status" value="1"/>
</dbReference>
<reference evidence="12" key="1">
    <citation type="journal article" date="2010" name="Nat. Biotechnol.">
        <title>Draft genome sequence of the oilseed species Ricinus communis.</title>
        <authorList>
            <person name="Chan A.P."/>
            <person name="Crabtree J."/>
            <person name="Zhao Q."/>
            <person name="Lorenzi H."/>
            <person name="Orvis J."/>
            <person name="Puiu D."/>
            <person name="Melake-Berhan A."/>
            <person name="Jones K.M."/>
            <person name="Redman J."/>
            <person name="Chen G."/>
            <person name="Cahoon E.B."/>
            <person name="Gedil M."/>
            <person name="Stanke M."/>
            <person name="Haas B.J."/>
            <person name="Wortman J.R."/>
            <person name="Fraser-Liggett C.M."/>
            <person name="Ravel J."/>
            <person name="Rabinowicz P.D."/>
        </authorList>
    </citation>
    <scope>NUCLEOTIDE SEQUENCE [LARGE SCALE GENOMIC DNA]</scope>
    <source>
        <strain evidence="12">cv. Hale</strain>
    </source>
</reference>
<feature type="transmembrane region" description="Helical" evidence="8">
    <location>
        <begin position="152"/>
        <end position="172"/>
    </location>
</feature>
<dbReference type="STRING" id="3988.B9RXG9"/>
<evidence type="ECO:0000256" key="6">
    <source>
        <dbReference type="ARBA" id="ARBA00023136"/>
    </source>
</evidence>
<keyword evidence="2" id="KW-0813">Transport</keyword>
<protein>
    <recommendedName>
        <fullName evidence="10">Cytochrome b561 domain-containing protein</fullName>
    </recommendedName>
</protein>
<evidence type="ECO:0000259" key="10">
    <source>
        <dbReference type="PROSITE" id="PS50939"/>
    </source>
</evidence>
<feature type="domain" description="Cytochrome b561" evidence="10">
    <location>
        <begin position="47"/>
        <end position="243"/>
    </location>
</feature>
<dbReference type="eggNOG" id="KOG4293">
    <property type="taxonomic scope" value="Eukaryota"/>
</dbReference>
<dbReference type="PANTHER" id="PTHR23130:SF153">
    <property type="entry name" value="CYTOCHROME B561 DOMAIN-CONTAINING PROTEIN"/>
    <property type="match status" value="1"/>
</dbReference>
<dbReference type="AlphaFoldDB" id="B9RXG9"/>
<keyword evidence="5 8" id="KW-1133">Transmembrane helix</keyword>
<proteinExistence type="predicted"/>
<feature type="transmembrane region" description="Helical" evidence="8">
    <location>
        <begin position="85"/>
        <end position="105"/>
    </location>
</feature>
<keyword evidence="12" id="KW-1185">Reference proteome</keyword>
<sequence length="260" mass="29158">MLTLIFPLTSISAQASTCNDGVSAVKILGRNHEREIGSSVESTKSQMNDSFPHGTENGAGTTNLGSWKGKSGSHHRHHFRNAHGILNIIGWGALLPTGVIVARYFKKVPLKCEEWYNLHTLCQTSGYIVGAVGWGVGLWLGNSSKQHTLKTHRILGIIIFTSATVQMLALCLQPKKDDDYRRYWEIYHQILGYALIAIIIANIFQGVHNQAHPEKWKWIYVGILVILGGVSLALEIFRWVKPRIKHQQMPFEINNTYTCT</sequence>
<organism evidence="11 12">
    <name type="scientific">Ricinus communis</name>
    <name type="common">Castor bean</name>
    <dbReference type="NCBI Taxonomy" id="3988"/>
    <lineage>
        <taxon>Eukaryota</taxon>
        <taxon>Viridiplantae</taxon>
        <taxon>Streptophyta</taxon>
        <taxon>Embryophyta</taxon>
        <taxon>Tracheophyta</taxon>
        <taxon>Spermatophyta</taxon>
        <taxon>Magnoliopsida</taxon>
        <taxon>eudicotyledons</taxon>
        <taxon>Gunneridae</taxon>
        <taxon>Pentapetalae</taxon>
        <taxon>rosids</taxon>
        <taxon>fabids</taxon>
        <taxon>Malpighiales</taxon>
        <taxon>Euphorbiaceae</taxon>
        <taxon>Acalyphoideae</taxon>
        <taxon>Acalypheae</taxon>
        <taxon>Ricinus</taxon>
    </lineage>
</organism>
<keyword evidence="3 8" id="KW-0812">Transmembrane</keyword>
<comment type="subcellular location">
    <subcellularLocation>
        <location evidence="1">Membrane</location>
    </subcellularLocation>
</comment>
<dbReference type="InParanoid" id="B9RXG9"/>
<evidence type="ECO:0000256" key="5">
    <source>
        <dbReference type="ARBA" id="ARBA00022989"/>
    </source>
</evidence>
<keyword evidence="9" id="KW-0732">Signal</keyword>